<keyword evidence="11" id="KW-0282">Flagellum</keyword>
<evidence type="ECO:0000256" key="3">
    <source>
        <dbReference type="ARBA" id="ARBA00008281"/>
    </source>
</evidence>
<proteinExistence type="inferred from homology"/>
<accession>A0A841Q3E3</accession>
<evidence type="ECO:0000256" key="4">
    <source>
        <dbReference type="ARBA" id="ARBA00022475"/>
    </source>
</evidence>
<dbReference type="AlphaFoldDB" id="A0A841Q3E3"/>
<dbReference type="PANTHER" id="PTHR35091:SF2">
    <property type="entry name" value="FLAGELLAR PROTEIN FLIL"/>
    <property type="match status" value="1"/>
</dbReference>
<dbReference type="GO" id="GO:0009425">
    <property type="term" value="C:bacterial-type flagellum basal body"/>
    <property type="evidence" value="ECO:0007669"/>
    <property type="project" value="InterPro"/>
</dbReference>
<comment type="caution">
    <text evidence="11">The sequence shown here is derived from an EMBL/GenBank/DDBJ whole genome shotgun (WGS) entry which is preliminary data.</text>
</comment>
<dbReference type="GO" id="GO:0071978">
    <property type="term" value="P:bacterial-type flagellum-dependent swarming motility"/>
    <property type="evidence" value="ECO:0007669"/>
    <property type="project" value="TreeGrafter"/>
</dbReference>
<keyword evidence="11" id="KW-0969">Cilium</keyword>
<dbReference type="EMBL" id="JACHGH010000003">
    <property type="protein sequence ID" value="MBB6452916.1"/>
    <property type="molecule type" value="Genomic_DNA"/>
</dbReference>
<evidence type="ECO:0000256" key="7">
    <source>
        <dbReference type="ARBA" id="ARBA00022779"/>
    </source>
</evidence>
<keyword evidence="5 10" id="KW-0145">Chemotaxis</keyword>
<comment type="subcellular location">
    <subcellularLocation>
        <location evidence="2">Cell membrane</location>
        <topology evidence="2">Single-pass membrane protein</topology>
    </subcellularLocation>
</comment>
<evidence type="ECO:0000256" key="2">
    <source>
        <dbReference type="ARBA" id="ARBA00004162"/>
    </source>
</evidence>
<comment type="similarity">
    <text evidence="3 10">Belongs to the FliL family.</text>
</comment>
<comment type="function">
    <text evidence="1 10">Controls the rotational direction of flagella during chemotaxis.</text>
</comment>
<protein>
    <recommendedName>
        <fullName evidence="10">Flagellar protein FliL</fullName>
    </recommendedName>
</protein>
<keyword evidence="11" id="KW-0966">Cell projection</keyword>
<evidence type="ECO:0000256" key="8">
    <source>
        <dbReference type="ARBA" id="ARBA00022989"/>
    </source>
</evidence>
<evidence type="ECO:0000256" key="6">
    <source>
        <dbReference type="ARBA" id="ARBA00022692"/>
    </source>
</evidence>
<reference evidence="11 12" key="1">
    <citation type="submission" date="2020-08" db="EMBL/GenBank/DDBJ databases">
        <title>Genomic Encyclopedia of Type Strains, Phase IV (KMG-IV): sequencing the most valuable type-strain genomes for metagenomic binning, comparative biology and taxonomic classification.</title>
        <authorList>
            <person name="Goeker M."/>
        </authorList>
    </citation>
    <scope>NUCLEOTIDE SEQUENCE [LARGE SCALE GENOMIC DNA]</scope>
    <source>
        <strain evidence="11 12">DSM 19612</strain>
    </source>
</reference>
<dbReference type="Proteomes" id="UP000581688">
    <property type="component" value="Unassembled WGS sequence"/>
</dbReference>
<keyword evidence="9 10" id="KW-0472">Membrane</keyword>
<dbReference type="InterPro" id="IPR005503">
    <property type="entry name" value="FliL"/>
</dbReference>
<keyword evidence="8 10" id="KW-1133">Transmembrane helix</keyword>
<organism evidence="11 12">
    <name type="scientific">Salirhabdus euzebyi</name>
    <dbReference type="NCBI Taxonomy" id="394506"/>
    <lineage>
        <taxon>Bacteria</taxon>
        <taxon>Bacillati</taxon>
        <taxon>Bacillota</taxon>
        <taxon>Bacilli</taxon>
        <taxon>Bacillales</taxon>
        <taxon>Bacillaceae</taxon>
        <taxon>Salirhabdus</taxon>
    </lineage>
</organism>
<evidence type="ECO:0000256" key="1">
    <source>
        <dbReference type="ARBA" id="ARBA00002254"/>
    </source>
</evidence>
<gene>
    <name evidence="11" type="ORF">HNQ94_001362</name>
</gene>
<keyword evidence="6 10" id="KW-0812">Transmembrane</keyword>
<evidence type="ECO:0000256" key="10">
    <source>
        <dbReference type="RuleBase" id="RU364125"/>
    </source>
</evidence>
<dbReference type="GO" id="GO:0006935">
    <property type="term" value="P:chemotaxis"/>
    <property type="evidence" value="ECO:0007669"/>
    <property type="project" value="UniProtKB-KW"/>
</dbReference>
<keyword evidence="12" id="KW-1185">Reference proteome</keyword>
<dbReference type="GO" id="GO:0005886">
    <property type="term" value="C:plasma membrane"/>
    <property type="evidence" value="ECO:0007669"/>
    <property type="project" value="UniProtKB-SubCell"/>
</dbReference>
<evidence type="ECO:0000313" key="12">
    <source>
        <dbReference type="Proteomes" id="UP000581688"/>
    </source>
</evidence>
<dbReference type="PANTHER" id="PTHR35091">
    <property type="entry name" value="FLAGELLAR PROTEIN FLIL"/>
    <property type="match status" value="1"/>
</dbReference>
<evidence type="ECO:0000256" key="5">
    <source>
        <dbReference type="ARBA" id="ARBA00022500"/>
    </source>
</evidence>
<sequence length="139" mass="15897">MNKKVLNVMLTLLVIITIAGVVAIIVIMNTKDKTHAEGERSLEEMIKDSFETEEITTDLKDGNYVRIKFRIVTDDKDTKEALEKDFRIQNIIIKELSLKEENDLRSGLTDVENTIKQRLNELINEGEVTDVYTTGKVLQ</sequence>
<dbReference type="Pfam" id="PF03748">
    <property type="entry name" value="FliL"/>
    <property type="match status" value="1"/>
</dbReference>
<evidence type="ECO:0000256" key="9">
    <source>
        <dbReference type="ARBA" id="ARBA00023136"/>
    </source>
</evidence>
<keyword evidence="7 10" id="KW-0283">Flagellar rotation</keyword>
<dbReference type="RefSeq" id="WP_174495455.1">
    <property type="nucleotide sequence ID" value="NZ_CADDWK010000003.1"/>
</dbReference>
<evidence type="ECO:0000313" key="11">
    <source>
        <dbReference type="EMBL" id="MBB6452916.1"/>
    </source>
</evidence>
<feature type="transmembrane region" description="Helical" evidence="10">
    <location>
        <begin position="6"/>
        <end position="27"/>
    </location>
</feature>
<keyword evidence="4 10" id="KW-1003">Cell membrane</keyword>
<name>A0A841Q3E3_9BACI</name>